<proteinExistence type="predicted"/>
<name>A0A315Y112_RUMFL</name>
<dbReference type="EMBL" id="QGDI01000003">
    <property type="protein sequence ID" value="PWJ13976.1"/>
    <property type="molecule type" value="Genomic_DNA"/>
</dbReference>
<evidence type="ECO:0000313" key="2">
    <source>
        <dbReference type="Proteomes" id="UP000245720"/>
    </source>
</evidence>
<evidence type="ECO:0000313" key="1">
    <source>
        <dbReference type="EMBL" id="PWJ13976.1"/>
    </source>
</evidence>
<dbReference type="AlphaFoldDB" id="A0A315Y112"/>
<comment type="caution">
    <text evidence="1">The sequence shown here is derived from an EMBL/GenBank/DDBJ whole genome shotgun (WGS) entry which is preliminary data.</text>
</comment>
<protein>
    <submittedName>
        <fullName evidence="1">Uncharacterized protein</fullName>
    </submittedName>
</protein>
<dbReference type="RefSeq" id="WP_109725763.1">
    <property type="nucleotide sequence ID" value="NZ_QGDI01000003.1"/>
</dbReference>
<organism evidence="1 2">
    <name type="scientific">Ruminococcus flavefaciens</name>
    <dbReference type="NCBI Taxonomy" id="1265"/>
    <lineage>
        <taxon>Bacteria</taxon>
        <taxon>Bacillati</taxon>
        <taxon>Bacillota</taxon>
        <taxon>Clostridia</taxon>
        <taxon>Eubacteriales</taxon>
        <taxon>Oscillospiraceae</taxon>
        <taxon>Ruminococcus</taxon>
    </lineage>
</organism>
<sequence>MIRYKIRDVAYECDETQGTATVKAPSGDIAFSNAIEGWNYFTGLAFFPLELDLRNKLQENGFNRWTGTRKVDYTESELKMIDNADEAARKRELYKF</sequence>
<dbReference type="Proteomes" id="UP000245720">
    <property type="component" value="Unassembled WGS sequence"/>
</dbReference>
<reference evidence="1 2" key="1">
    <citation type="submission" date="2018-05" db="EMBL/GenBank/DDBJ databases">
        <title>The Hungate 1000. A catalogue of reference genomes from the rumen microbiome.</title>
        <authorList>
            <person name="Kelly W."/>
        </authorList>
    </citation>
    <scope>NUCLEOTIDE SEQUENCE [LARGE SCALE GENOMIC DNA]</scope>
    <source>
        <strain evidence="1 2">SAb67</strain>
    </source>
</reference>
<gene>
    <name evidence="1" type="ORF">IE37_00907</name>
</gene>
<accession>A0A315Y112</accession>